<dbReference type="InterPro" id="IPR004942">
    <property type="entry name" value="Roadblock/LAMTOR2_dom"/>
</dbReference>
<feature type="region of interest" description="Disordered" evidence="1">
    <location>
        <begin position="139"/>
        <end position="161"/>
    </location>
</feature>
<proteinExistence type="predicted"/>
<organism evidence="3 4">
    <name type="scientific">Streptomyces hesseae</name>
    <dbReference type="NCBI Taxonomy" id="3075519"/>
    <lineage>
        <taxon>Bacteria</taxon>
        <taxon>Bacillati</taxon>
        <taxon>Actinomycetota</taxon>
        <taxon>Actinomycetes</taxon>
        <taxon>Kitasatosporales</taxon>
        <taxon>Streptomycetaceae</taxon>
        <taxon>Streptomyces</taxon>
    </lineage>
</organism>
<dbReference type="Proteomes" id="UP001180531">
    <property type="component" value="Unassembled WGS sequence"/>
</dbReference>
<comment type="caution">
    <text evidence="3">The sequence shown here is derived from an EMBL/GenBank/DDBJ whole genome shotgun (WGS) entry which is preliminary data.</text>
</comment>
<dbReference type="SMART" id="SM00960">
    <property type="entry name" value="Robl_LC7"/>
    <property type="match status" value="1"/>
</dbReference>
<name>A0ABU2SXU0_9ACTN</name>
<dbReference type="RefSeq" id="WP_311615955.1">
    <property type="nucleotide sequence ID" value="NZ_JAVRFI010000036.1"/>
</dbReference>
<protein>
    <submittedName>
        <fullName evidence="3">Roadblock/LC7 domain-containing protein</fullName>
    </submittedName>
</protein>
<feature type="domain" description="Roadblock/LAMTOR2" evidence="2">
    <location>
        <begin position="8"/>
        <end position="111"/>
    </location>
</feature>
<dbReference type="Gene3D" id="3.30.450.30">
    <property type="entry name" value="Dynein light chain 2a, cytoplasmic"/>
    <property type="match status" value="1"/>
</dbReference>
<keyword evidence="4" id="KW-1185">Reference proteome</keyword>
<gene>
    <name evidence="3" type="ORF">RM609_32530</name>
</gene>
<evidence type="ECO:0000313" key="3">
    <source>
        <dbReference type="EMBL" id="MDT0453771.1"/>
    </source>
</evidence>
<evidence type="ECO:0000256" key="1">
    <source>
        <dbReference type="SAM" id="MobiDB-lite"/>
    </source>
</evidence>
<dbReference type="SUPFAM" id="SSF103196">
    <property type="entry name" value="Roadblock/LC7 domain"/>
    <property type="match status" value="1"/>
</dbReference>
<dbReference type="EMBL" id="JAVRFI010000036">
    <property type="protein sequence ID" value="MDT0453771.1"/>
    <property type="molecule type" value="Genomic_DNA"/>
</dbReference>
<reference evidence="3" key="1">
    <citation type="submission" date="2024-05" db="EMBL/GenBank/DDBJ databases">
        <title>30 novel species of actinomycetes from the DSMZ collection.</title>
        <authorList>
            <person name="Nouioui I."/>
        </authorList>
    </citation>
    <scope>NUCLEOTIDE SEQUENCE</scope>
    <source>
        <strain evidence="3">DSM 40473</strain>
    </source>
</reference>
<sequence length="161" mass="16183">MSSFAMVQARLDLCMQSVAGLQGVLVAGLDGFPGCESGFASPSAAVDAHDHKARSAAADHRAAAVSVLAAAASQVAQRHGAAEAGRICIETERGFVLVCKAGEQHVVGLYAGREARLEELGFTLSSLAGQVGEVLAVKRPKASPDAASAKGSGSPRPCAAG</sequence>
<evidence type="ECO:0000313" key="4">
    <source>
        <dbReference type="Proteomes" id="UP001180531"/>
    </source>
</evidence>
<accession>A0ABU2SXU0</accession>
<dbReference type="Pfam" id="PF03259">
    <property type="entry name" value="Robl_LC7"/>
    <property type="match status" value="1"/>
</dbReference>
<evidence type="ECO:0000259" key="2">
    <source>
        <dbReference type="SMART" id="SM00960"/>
    </source>
</evidence>